<proteinExistence type="predicted"/>
<organism evidence="2">
    <name type="scientific">Rhipicephalus microplus</name>
    <name type="common">Cattle tick</name>
    <name type="synonym">Boophilus microplus</name>
    <dbReference type="NCBI Taxonomy" id="6941"/>
    <lineage>
        <taxon>Eukaryota</taxon>
        <taxon>Metazoa</taxon>
        <taxon>Ecdysozoa</taxon>
        <taxon>Arthropoda</taxon>
        <taxon>Chelicerata</taxon>
        <taxon>Arachnida</taxon>
        <taxon>Acari</taxon>
        <taxon>Parasitiformes</taxon>
        <taxon>Ixodida</taxon>
        <taxon>Ixodoidea</taxon>
        <taxon>Ixodidae</taxon>
        <taxon>Rhipicephalinae</taxon>
        <taxon>Rhipicephalus</taxon>
        <taxon>Boophilus</taxon>
    </lineage>
</organism>
<dbReference type="AlphaFoldDB" id="A0A6M2DB04"/>
<reference evidence="2" key="1">
    <citation type="submission" date="2019-09" db="EMBL/GenBank/DDBJ databases">
        <title>Organ-specific transcriptomic study of the physiology of the cattle tick, Rhipicephalus microplus.</title>
        <authorList>
            <person name="Tirloni L."/>
            <person name="Braz G."/>
            <person name="Gandara A.C.P."/>
            <person name="Sabadin G.A."/>
            <person name="da Silva R.M."/>
            <person name="Guizzo M.G."/>
            <person name="Machado J.A."/>
            <person name="Costa E.P."/>
            <person name="Gomes H.F."/>
            <person name="Moraes J."/>
            <person name="Mota M.B.S."/>
            <person name="Mesquita R.D."/>
            <person name="Alvarenga P.H."/>
            <person name="Alves F."/>
            <person name="Seixas A."/>
            <person name="da Fonseca R.N."/>
            <person name="Fogaca A."/>
            <person name="Logullo C."/>
            <person name="Tanaka A."/>
            <person name="Daffre S."/>
            <person name="Termignoni C."/>
            <person name="Vaz I.S.Jr."/>
            <person name="Oliveira P.L."/>
            <person name="Ribeiro J.M."/>
        </authorList>
    </citation>
    <scope>NUCLEOTIDE SEQUENCE</scope>
    <source>
        <strain evidence="2">Porto Alegre</strain>
    </source>
</reference>
<evidence type="ECO:0000313" key="2">
    <source>
        <dbReference type="EMBL" id="NOV43335.1"/>
    </source>
</evidence>
<feature type="signal peptide" evidence="1">
    <location>
        <begin position="1"/>
        <end position="20"/>
    </location>
</feature>
<feature type="chain" id="PRO_5026674692" evidence="1">
    <location>
        <begin position="21"/>
        <end position="78"/>
    </location>
</feature>
<sequence>MYQSTLSGFILLVISLQTFSERVIPHFIHFKHLCLMFRANKQIIAIYSVQAAVGERYTCPHLSYIEFTINVHSLHMVY</sequence>
<dbReference type="EMBL" id="GHWJ01010598">
    <property type="protein sequence ID" value="NOV43335.1"/>
    <property type="molecule type" value="Transcribed_RNA"/>
</dbReference>
<evidence type="ECO:0000256" key="1">
    <source>
        <dbReference type="SAM" id="SignalP"/>
    </source>
</evidence>
<keyword evidence="1" id="KW-0732">Signal</keyword>
<protein>
    <submittedName>
        <fullName evidence="2">Putative secreted protein synganglion overexpressed</fullName>
    </submittedName>
</protein>
<name>A0A6M2DB04_RHIMP</name>
<accession>A0A6M2DB04</accession>